<accession>A0A4Q0Y6J7</accession>
<dbReference type="Proteomes" id="UP000290172">
    <property type="component" value="Unassembled WGS sequence"/>
</dbReference>
<protein>
    <submittedName>
        <fullName evidence="1">Uncharacterized protein</fullName>
    </submittedName>
</protein>
<dbReference type="RefSeq" id="WP_128983391.1">
    <property type="nucleotide sequence ID" value="NZ_PDKJ01000021.1"/>
</dbReference>
<dbReference type="EMBL" id="PDKJ01000021">
    <property type="protein sequence ID" value="RXJ65807.1"/>
    <property type="molecule type" value="Genomic_DNA"/>
</dbReference>
<name>A0A4Q0Y6J7_9BACT</name>
<evidence type="ECO:0000313" key="2">
    <source>
        <dbReference type="Proteomes" id="UP000290172"/>
    </source>
</evidence>
<reference evidence="1 2" key="1">
    <citation type="submission" date="2017-10" db="EMBL/GenBank/DDBJ databases">
        <title>Genomics of the genus Arcobacter.</title>
        <authorList>
            <person name="Perez-Cataluna A."/>
            <person name="Figueras M.J."/>
        </authorList>
    </citation>
    <scope>NUCLEOTIDE SEQUENCE [LARGE SCALE GENOMIC DNA]</scope>
    <source>
        <strain evidence="1 2">CECT 8993</strain>
    </source>
</reference>
<dbReference type="AlphaFoldDB" id="A0A4Q0Y6J7"/>
<evidence type="ECO:0000313" key="1">
    <source>
        <dbReference type="EMBL" id="RXJ65807.1"/>
    </source>
</evidence>
<gene>
    <name evidence="1" type="ORF">CRV08_14530</name>
</gene>
<comment type="caution">
    <text evidence="1">The sequence shown here is derived from an EMBL/GenBank/DDBJ whole genome shotgun (WGS) entry which is preliminary data.</text>
</comment>
<proteinExistence type="predicted"/>
<sequence length="309" mass="36730">MNKKEIIENDFNEILNLKNSNTTEKNIFLSNIQYIKKLLNEGISFAKQVKKYNEDCGSKISESTYKNYCKEYLFEDFNVSIYKTTFNRNIKHIKAYFLLNETKIKCSELYFHLKNQGYLMTIKKNKNSFLPYLVFVKYLKEILDNKKSINLIEFDKTTIKESFSTPNPSTLTKSNYVDKKQKIDIELLDGNIDNCPLVYLKNEIIMRNNSNNAYDFNEKNYIVIPSVYKNNLIDFEFIKKSILQKEDVKNYSLIFHDNGKKDGNIYIYRLIDKELHVLKKFSSGHCMDFEIYYNNGIKKFLSIFEKKLF</sequence>
<organism evidence="1 2">
    <name type="scientific">Halarcobacter ebronensis</name>
    <dbReference type="NCBI Taxonomy" id="1462615"/>
    <lineage>
        <taxon>Bacteria</taxon>
        <taxon>Pseudomonadati</taxon>
        <taxon>Campylobacterota</taxon>
        <taxon>Epsilonproteobacteria</taxon>
        <taxon>Campylobacterales</taxon>
        <taxon>Arcobacteraceae</taxon>
        <taxon>Halarcobacter</taxon>
    </lineage>
</organism>